<evidence type="ECO:0000313" key="2">
    <source>
        <dbReference type="EMBL" id="KAK5967620.1"/>
    </source>
</evidence>
<comment type="caution">
    <text evidence="2">The sequence shown here is derived from an EMBL/GenBank/DDBJ whole genome shotgun (WGS) entry which is preliminary data.</text>
</comment>
<protein>
    <submittedName>
        <fullName evidence="2">Uncharacterized protein</fullName>
    </submittedName>
</protein>
<dbReference type="AlphaFoldDB" id="A0AAN8EVD6"/>
<name>A0AAN8EVD6_TRICO</name>
<reference evidence="2 3" key="1">
    <citation type="submission" date="2019-10" db="EMBL/GenBank/DDBJ databases">
        <title>Assembly and Annotation for the nematode Trichostrongylus colubriformis.</title>
        <authorList>
            <person name="Martin J."/>
        </authorList>
    </citation>
    <scope>NUCLEOTIDE SEQUENCE [LARGE SCALE GENOMIC DNA]</scope>
    <source>
        <strain evidence="2">G859</strain>
        <tissue evidence="2">Whole worm</tissue>
    </source>
</reference>
<accession>A0AAN8EVD6</accession>
<gene>
    <name evidence="2" type="ORF">GCK32_022613</name>
</gene>
<proteinExistence type="predicted"/>
<dbReference type="Proteomes" id="UP001331761">
    <property type="component" value="Unassembled WGS sequence"/>
</dbReference>
<keyword evidence="3" id="KW-1185">Reference proteome</keyword>
<organism evidence="2 3">
    <name type="scientific">Trichostrongylus colubriformis</name>
    <name type="common">Black scour worm</name>
    <dbReference type="NCBI Taxonomy" id="6319"/>
    <lineage>
        <taxon>Eukaryota</taxon>
        <taxon>Metazoa</taxon>
        <taxon>Ecdysozoa</taxon>
        <taxon>Nematoda</taxon>
        <taxon>Chromadorea</taxon>
        <taxon>Rhabditida</taxon>
        <taxon>Rhabditina</taxon>
        <taxon>Rhabditomorpha</taxon>
        <taxon>Strongyloidea</taxon>
        <taxon>Trichostrongylidae</taxon>
        <taxon>Trichostrongylus</taxon>
    </lineage>
</organism>
<dbReference type="EMBL" id="WIXE01022291">
    <property type="protein sequence ID" value="KAK5967620.1"/>
    <property type="molecule type" value="Genomic_DNA"/>
</dbReference>
<evidence type="ECO:0000256" key="1">
    <source>
        <dbReference type="SAM" id="MobiDB-lite"/>
    </source>
</evidence>
<sequence>MPQSVGVIEEEDESGEQRDSEATVAQAFIESAQFLERPVFVDEDSNSGYSEHML</sequence>
<evidence type="ECO:0000313" key="3">
    <source>
        <dbReference type="Proteomes" id="UP001331761"/>
    </source>
</evidence>
<feature type="region of interest" description="Disordered" evidence="1">
    <location>
        <begin position="1"/>
        <end position="23"/>
    </location>
</feature>